<name>A0A830F4U2_9EURY</name>
<accession>A0A830F4U2</accession>
<dbReference type="Proteomes" id="UP000614221">
    <property type="component" value="Unassembled WGS sequence"/>
</dbReference>
<gene>
    <name evidence="2" type="ORF">GCM10009067_39970</name>
</gene>
<dbReference type="EMBL" id="BMPD01000011">
    <property type="protein sequence ID" value="GGK83856.1"/>
    <property type="molecule type" value="Genomic_DNA"/>
</dbReference>
<evidence type="ECO:0000313" key="3">
    <source>
        <dbReference type="Proteomes" id="UP000614221"/>
    </source>
</evidence>
<protein>
    <submittedName>
        <fullName evidence="2">Uncharacterized protein</fullName>
    </submittedName>
</protein>
<sequence>MWNRRLAITTIVIAQVLFAVVGLVKLYDPSAEVLVGIQFVLATALSTVSTAAWMVR</sequence>
<dbReference type="RefSeq" id="WP_188980693.1">
    <property type="nucleotide sequence ID" value="NZ_BMPD01000011.1"/>
</dbReference>
<reference evidence="2" key="1">
    <citation type="journal article" date="2014" name="Int. J. Syst. Evol. Microbiol.">
        <title>Complete genome sequence of Corynebacterium casei LMG S-19264T (=DSM 44701T), isolated from a smear-ripened cheese.</title>
        <authorList>
            <consortium name="US DOE Joint Genome Institute (JGI-PGF)"/>
            <person name="Walter F."/>
            <person name="Albersmeier A."/>
            <person name="Kalinowski J."/>
            <person name="Ruckert C."/>
        </authorList>
    </citation>
    <scope>NUCLEOTIDE SEQUENCE</scope>
    <source>
        <strain evidence="2">JCM 19018</strain>
    </source>
</reference>
<feature type="transmembrane region" description="Helical" evidence="1">
    <location>
        <begin position="7"/>
        <end position="27"/>
    </location>
</feature>
<keyword evidence="1" id="KW-1133">Transmembrane helix</keyword>
<organism evidence="2 3">
    <name type="scientific">Haloarcula sebkhae</name>
    <dbReference type="NCBI Taxonomy" id="932660"/>
    <lineage>
        <taxon>Archaea</taxon>
        <taxon>Methanobacteriati</taxon>
        <taxon>Methanobacteriota</taxon>
        <taxon>Stenosarchaea group</taxon>
        <taxon>Halobacteria</taxon>
        <taxon>Halobacteriales</taxon>
        <taxon>Haloarculaceae</taxon>
        <taxon>Haloarcula</taxon>
    </lineage>
</organism>
<feature type="transmembrane region" description="Helical" evidence="1">
    <location>
        <begin position="33"/>
        <end position="55"/>
    </location>
</feature>
<comment type="caution">
    <text evidence="2">The sequence shown here is derived from an EMBL/GenBank/DDBJ whole genome shotgun (WGS) entry which is preliminary data.</text>
</comment>
<reference evidence="2" key="2">
    <citation type="submission" date="2020-09" db="EMBL/GenBank/DDBJ databases">
        <authorList>
            <person name="Sun Q."/>
            <person name="Ohkuma M."/>
        </authorList>
    </citation>
    <scope>NUCLEOTIDE SEQUENCE</scope>
    <source>
        <strain evidence="2">JCM 19018</strain>
    </source>
</reference>
<keyword evidence="1" id="KW-0472">Membrane</keyword>
<evidence type="ECO:0000313" key="2">
    <source>
        <dbReference type="EMBL" id="GGK83856.1"/>
    </source>
</evidence>
<proteinExistence type="predicted"/>
<evidence type="ECO:0000256" key="1">
    <source>
        <dbReference type="SAM" id="Phobius"/>
    </source>
</evidence>
<keyword evidence="1" id="KW-0812">Transmembrane</keyword>
<dbReference type="AlphaFoldDB" id="A0A830F4U2"/>